<reference evidence="2" key="1">
    <citation type="submission" date="2022-06" db="EMBL/GenBank/DDBJ databases">
        <title>Rothia sp. isolated from sandalwood seedling.</title>
        <authorList>
            <person name="Tuikhar N."/>
            <person name="Kirdat K."/>
            <person name="Thorat V."/>
            <person name="Swetha P."/>
            <person name="Padma S."/>
            <person name="Sundararaj R."/>
            <person name="Yadav A."/>
        </authorList>
    </citation>
    <scope>NUCLEOTIDE SEQUENCE</scope>
    <source>
        <strain evidence="2">AR01</strain>
    </source>
</reference>
<evidence type="ECO:0000256" key="1">
    <source>
        <dbReference type="SAM" id="MobiDB-lite"/>
    </source>
</evidence>
<dbReference type="RefSeq" id="WP_254164558.1">
    <property type="nucleotide sequence ID" value="NZ_JANAFB010000002.1"/>
</dbReference>
<dbReference type="InterPro" id="IPR021770">
    <property type="entry name" value="DUF3335"/>
</dbReference>
<sequence length="459" mass="47358">MPPRDRTPPGRLVAVPFDAAAPPAPLIRIAPPEVLSRWGAADRAPHAPRVLALVEDGGVESVGGFDGADNADNADSSGNPDGTGSPDGADSPDGAGESEGLGERWVGATLVTARPGTSYAKIVDAVGDVPAVVGAVVEDARAAGLAQVKWEGWTVDDAGAAALGFSRLRAPVRAADVVPPVVPAPAGEDSLLASDPGGAGDSSLGPDPAETDDSSVAGPGTRGDESSSRREDAGVPSPPAGYVRWLVDGVVREPGYYRQSTDFSCGAAASLIARAQTGALGPGGITREAELGLWRRATNFPACEPVGLGVAVRQAWPGSDVEVFLDTERPVLLGYYERPEQEWRAVLQRSSRAEAGRIGLPLEGRRLGIGDVRAAVGRGEHLLLLVSAARMQGFDVPHWILCHGAVPGAVVVEDTWTHDAAGETWVDAHLLPIPDDSLDAMSALEEDGFRGAVRIAAGR</sequence>
<feature type="compositionally biased region" description="Low complexity" evidence="1">
    <location>
        <begin position="67"/>
        <end position="79"/>
    </location>
</feature>
<accession>A0A9X2HCR9</accession>
<gene>
    <name evidence="2" type="ORF">NBM05_01435</name>
</gene>
<evidence type="ECO:0000313" key="3">
    <source>
        <dbReference type="Proteomes" id="UP001139502"/>
    </source>
</evidence>
<evidence type="ECO:0000313" key="2">
    <source>
        <dbReference type="EMBL" id="MCP3424729.1"/>
    </source>
</evidence>
<dbReference type="Pfam" id="PF11814">
    <property type="entry name" value="DUF3335"/>
    <property type="match status" value="1"/>
</dbReference>
<feature type="region of interest" description="Disordered" evidence="1">
    <location>
        <begin position="186"/>
        <end position="238"/>
    </location>
</feature>
<proteinExistence type="predicted"/>
<feature type="region of interest" description="Disordered" evidence="1">
    <location>
        <begin position="62"/>
        <end position="100"/>
    </location>
</feature>
<dbReference type="AlphaFoldDB" id="A0A9X2HCR9"/>
<keyword evidence="3" id="KW-1185">Reference proteome</keyword>
<dbReference type="Proteomes" id="UP001139502">
    <property type="component" value="Unassembled WGS sequence"/>
</dbReference>
<dbReference type="EMBL" id="JANAFB010000002">
    <property type="protein sequence ID" value="MCP3424729.1"/>
    <property type="molecule type" value="Genomic_DNA"/>
</dbReference>
<feature type="compositionally biased region" description="Basic and acidic residues" evidence="1">
    <location>
        <begin position="222"/>
        <end position="233"/>
    </location>
</feature>
<name>A0A9X2HCR9_9MICC</name>
<organism evidence="2 3">
    <name type="scientific">Rothia santali</name>
    <dbReference type="NCBI Taxonomy" id="2949643"/>
    <lineage>
        <taxon>Bacteria</taxon>
        <taxon>Bacillati</taxon>
        <taxon>Actinomycetota</taxon>
        <taxon>Actinomycetes</taxon>
        <taxon>Micrococcales</taxon>
        <taxon>Micrococcaceae</taxon>
        <taxon>Rothia</taxon>
    </lineage>
</organism>
<comment type="caution">
    <text evidence="2">The sequence shown here is derived from an EMBL/GenBank/DDBJ whole genome shotgun (WGS) entry which is preliminary data.</text>
</comment>
<protein>
    <submittedName>
        <fullName evidence="2">Peptidase C39 family protein</fullName>
    </submittedName>
</protein>